<evidence type="ECO:0000313" key="2">
    <source>
        <dbReference type="EMBL" id="OPJ84820.1"/>
    </source>
</evidence>
<dbReference type="OrthoDB" id="424012at2759"/>
<protein>
    <recommendedName>
        <fullName evidence="1">Histone deacetylase domain-containing protein</fullName>
    </recommendedName>
</protein>
<dbReference type="SUPFAM" id="SSF52768">
    <property type="entry name" value="Arginase/deacetylase"/>
    <property type="match status" value="1"/>
</dbReference>
<evidence type="ECO:0000259" key="1">
    <source>
        <dbReference type="Pfam" id="PF00850"/>
    </source>
</evidence>
<feature type="domain" description="Histone deacetylase" evidence="1">
    <location>
        <begin position="12"/>
        <end position="102"/>
    </location>
</feature>
<dbReference type="GO" id="GO:0004407">
    <property type="term" value="F:histone deacetylase activity"/>
    <property type="evidence" value="ECO:0007669"/>
    <property type="project" value="TreeGrafter"/>
</dbReference>
<dbReference type="AlphaFoldDB" id="A0A1V4KK41"/>
<reference evidence="2 3" key="1">
    <citation type="submission" date="2016-02" db="EMBL/GenBank/DDBJ databases">
        <title>Band-tailed pigeon sequencing and assembly.</title>
        <authorList>
            <person name="Soares A.E."/>
            <person name="Novak B.J."/>
            <person name="Rice E.S."/>
            <person name="O'Connell B."/>
            <person name="Chang D."/>
            <person name="Weber S."/>
            <person name="Shapiro B."/>
        </authorList>
    </citation>
    <scope>NUCLEOTIDE SEQUENCE [LARGE SCALE GENOMIC DNA]</scope>
    <source>
        <strain evidence="2">BTP2013</strain>
        <tissue evidence="2">Blood</tissue>
    </source>
</reference>
<evidence type="ECO:0000313" key="3">
    <source>
        <dbReference type="Proteomes" id="UP000190648"/>
    </source>
</evidence>
<keyword evidence="3" id="KW-1185">Reference proteome</keyword>
<dbReference type="GO" id="GO:0000118">
    <property type="term" value="C:histone deacetylase complex"/>
    <property type="evidence" value="ECO:0007669"/>
    <property type="project" value="TreeGrafter"/>
</dbReference>
<accession>A0A1V4KK41</accession>
<dbReference type="Gene3D" id="3.40.800.20">
    <property type="entry name" value="Histone deacetylase domain"/>
    <property type="match status" value="1"/>
</dbReference>
<organism evidence="2 3">
    <name type="scientific">Patagioenas fasciata monilis</name>
    <dbReference type="NCBI Taxonomy" id="372326"/>
    <lineage>
        <taxon>Eukaryota</taxon>
        <taxon>Metazoa</taxon>
        <taxon>Chordata</taxon>
        <taxon>Craniata</taxon>
        <taxon>Vertebrata</taxon>
        <taxon>Euteleostomi</taxon>
        <taxon>Archelosauria</taxon>
        <taxon>Archosauria</taxon>
        <taxon>Dinosauria</taxon>
        <taxon>Saurischia</taxon>
        <taxon>Theropoda</taxon>
        <taxon>Coelurosauria</taxon>
        <taxon>Aves</taxon>
        <taxon>Neognathae</taxon>
        <taxon>Neoaves</taxon>
        <taxon>Columbimorphae</taxon>
        <taxon>Columbiformes</taxon>
        <taxon>Columbidae</taxon>
        <taxon>Patagioenas</taxon>
    </lineage>
</organism>
<dbReference type="EMBL" id="LSYS01003013">
    <property type="protein sequence ID" value="OPJ84820.1"/>
    <property type="molecule type" value="Genomic_DNA"/>
</dbReference>
<dbReference type="PANTHER" id="PTHR10625">
    <property type="entry name" value="HISTONE DEACETYLASE HDAC1-RELATED"/>
    <property type="match status" value="1"/>
</dbReference>
<sequence>MELDPSPPAGLSRRAVGSLLALLHKLLSGDVRNGLALLGPPGQHEEPDGAGGRFDGVAIAAKEARTGGQRVLLVDWSSRPSWTLPRLFQDDPGVLYFGVHGGPAPPGPPQPLSVHVTWEEVWNP</sequence>
<name>A0A1V4KK41_PATFA</name>
<dbReference type="InterPro" id="IPR023696">
    <property type="entry name" value="Ureohydrolase_dom_sf"/>
</dbReference>
<dbReference type="InterPro" id="IPR037138">
    <property type="entry name" value="His_deacetylse_dom_sf"/>
</dbReference>
<gene>
    <name evidence="2" type="ORF">AV530_012302</name>
</gene>
<dbReference type="PANTHER" id="PTHR10625:SF21">
    <property type="entry name" value="HISTONE DEACETYLASE 6"/>
    <property type="match status" value="1"/>
</dbReference>
<dbReference type="Pfam" id="PF00850">
    <property type="entry name" value="Hist_deacetyl"/>
    <property type="match status" value="1"/>
</dbReference>
<dbReference type="Proteomes" id="UP000190648">
    <property type="component" value="Unassembled WGS sequence"/>
</dbReference>
<proteinExistence type="predicted"/>
<comment type="caution">
    <text evidence="2">The sequence shown here is derived from an EMBL/GenBank/DDBJ whole genome shotgun (WGS) entry which is preliminary data.</text>
</comment>
<dbReference type="STRING" id="372326.A0A1V4KK41"/>
<dbReference type="GO" id="GO:0040029">
    <property type="term" value="P:epigenetic regulation of gene expression"/>
    <property type="evidence" value="ECO:0007669"/>
    <property type="project" value="TreeGrafter"/>
</dbReference>
<dbReference type="InterPro" id="IPR023801">
    <property type="entry name" value="His_deacetylse_dom"/>
</dbReference>